<dbReference type="EMBL" id="GEDC01002070">
    <property type="protein sequence ID" value="JAS35228.1"/>
    <property type="molecule type" value="Transcribed_RNA"/>
</dbReference>
<dbReference type="InterPro" id="IPR005055">
    <property type="entry name" value="A10/PebIII"/>
</dbReference>
<evidence type="ECO:0000256" key="1">
    <source>
        <dbReference type="SAM" id="SignalP"/>
    </source>
</evidence>
<name>A0A1B6EBB7_9HEMI</name>
<dbReference type="InterPro" id="IPR036682">
    <property type="entry name" value="OS_D_A10/PebIII_sf"/>
</dbReference>
<dbReference type="AlphaFoldDB" id="A0A1B6EBB7"/>
<feature type="signal peptide" evidence="1">
    <location>
        <begin position="1"/>
        <end position="17"/>
    </location>
</feature>
<dbReference type="Gene3D" id="1.10.2080.10">
    <property type="entry name" value="Insect odorant-binding protein A10/Ejaculatory bulb-specific protein 3"/>
    <property type="match status" value="1"/>
</dbReference>
<dbReference type="PANTHER" id="PTHR11257:SF12">
    <property type="entry name" value="EJACULATORY BULB-SPECIFIC PROTEIN 3-RELATED"/>
    <property type="match status" value="1"/>
</dbReference>
<keyword evidence="1" id="KW-0732">Signal</keyword>
<proteinExistence type="predicted"/>
<dbReference type="Pfam" id="PF03392">
    <property type="entry name" value="OS-D"/>
    <property type="match status" value="1"/>
</dbReference>
<organism evidence="2">
    <name type="scientific">Clastoptera arizonana</name>
    <name type="common">Arizona spittle bug</name>
    <dbReference type="NCBI Taxonomy" id="38151"/>
    <lineage>
        <taxon>Eukaryota</taxon>
        <taxon>Metazoa</taxon>
        <taxon>Ecdysozoa</taxon>
        <taxon>Arthropoda</taxon>
        <taxon>Hexapoda</taxon>
        <taxon>Insecta</taxon>
        <taxon>Pterygota</taxon>
        <taxon>Neoptera</taxon>
        <taxon>Paraneoptera</taxon>
        <taxon>Hemiptera</taxon>
        <taxon>Auchenorrhyncha</taxon>
        <taxon>Cercopoidea</taxon>
        <taxon>Clastopteridae</taxon>
        <taxon>Clastoptera</taxon>
    </lineage>
</organism>
<dbReference type="SUPFAM" id="SSF100910">
    <property type="entry name" value="Chemosensory protein Csp2"/>
    <property type="match status" value="1"/>
</dbReference>
<feature type="non-terminal residue" evidence="2">
    <location>
        <position position="1"/>
    </location>
</feature>
<reference evidence="2" key="1">
    <citation type="submission" date="2015-12" db="EMBL/GenBank/DDBJ databases">
        <title>De novo transcriptome assembly of four potential Pierce s Disease insect vectors from Arizona vineyards.</title>
        <authorList>
            <person name="Tassone E.E."/>
        </authorList>
    </citation>
    <scope>NUCLEOTIDE SEQUENCE</scope>
</reference>
<evidence type="ECO:0000313" key="2">
    <source>
        <dbReference type="EMBL" id="JAS35228.1"/>
    </source>
</evidence>
<dbReference type="PANTHER" id="PTHR11257">
    <property type="entry name" value="CHEMOSENSORY PROTEIN-RELATED"/>
    <property type="match status" value="1"/>
</dbReference>
<protein>
    <submittedName>
        <fullName evidence="2">Uncharacterized protein</fullName>
    </submittedName>
</protein>
<feature type="chain" id="PRO_5008581950" evidence="1">
    <location>
        <begin position="18"/>
        <end position="121"/>
    </location>
</feature>
<gene>
    <name evidence="2" type="ORF">g.44231</name>
</gene>
<sequence>LSPSVVLTLVLVSAAVGEYSSNWDKINVDDVIHNERLLQSYFNCFLEAGPCSPEAADIKKIIPESIMDHCSKCSETQKKSVNKVVKFLMNEKKDMYKKLADKYDPDNKYRKDYEEELKASR</sequence>
<accession>A0A1B6EBB7</accession>